<feature type="domain" description="DUF1648" evidence="2">
    <location>
        <begin position="12"/>
        <end position="58"/>
    </location>
</feature>
<feature type="transmembrane region" description="Helical" evidence="1">
    <location>
        <begin position="115"/>
        <end position="137"/>
    </location>
</feature>
<protein>
    <submittedName>
        <fullName evidence="3">SdpI family protein</fullName>
    </submittedName>
</protein>
<organism evidence="3 4">
    <name type="scientific">Halorubrum trueperi</name>
    <dbReference type="NCBI Taxonomy" id="2004704"/>
    <lineage>
        <taxon>Archaea</taxon>
        <taxon>Methanobacteriati</taxon>
        <taxon>Methanobacteriota</taxon>
        <taxon>Stenosarchaea group</taxon>
        <taxon>Halobacteria</taxon>
        <taxon>Halobacteriales</taxon>
        <taxon>Haloferacaceae</taxon>
        <taxon>Halorubrum</taxon>
    </lineage>
</organism>
<dbReference type="AlphaFoldDB" id="A0ABD5UGK7"/>
<evidence type="ECO:0000259" key="2">
    <source>
        <dbReference type="Pfam" id="PF07853"/>
    </source>
</evidence>
<reference evidence="3 4" key="1">
    <citation type="journal article" date="2019" name="Int. J. Syst. Evol. Microbiol.">
        <title>The Global Catalogue of Microorganisms (GCM) 10K type strain sequencing project: providing services to taxonomists for standard genome sequencing and annotation.</title>
        <authorList>
            <consortium name="The Broad Institute Genomics Platform"/>
            <consortium name="The Broad Institute Genome Sequencing Center for Infectious Disease"/>
            <person name="Wu L."/>
            <person name="Ma J."/>
        </authorList>
    </citation>
    <scope>NUCLEOTIDE SEQUENCE [LARGE SCALE GENOMIC DNA]</scope>
    <source>
        <strain evidence="3 4">Y73</strain>
    </source>
</reference>
<evidence type="ECO:0000313" key="3">
    <source>
        <dbReference type="EMBL" id="MFC6888635.1"/>
    </source>
</evidence>
<dbReference type="InterPro" id="IPR012867">
    <property type="entry name" value="DUF1648"/>
</dbReference>
<dbReference type="Pfam" id="PF13630">
    <property type="entry name" value="SdpI"/>
    <property type="match status" value="1"/>
</dbReference>
<keyword evidence="1" id="KW-0472">Membrane</keyword>
<name>A0ABD5UGK7_9EURY</name>
<keyword evidence="4" id="KW-1185">Reference proteome</keyword>
<keyword evidence="1" id="KW-0812">Transmembrane</keyword>
<evidence type="ECO:0000313" key="4">
    <source>
        <dbReference type="Proteomes" id="UP001596333"/>
    </source>
</evidence>
<sequence length="221" mass="23528">MNTRRYFGLAALLVVLSAAVGIAALPALPERIVTHWDAAGDPNGTASAAVGIWLLPGLSAALLALFAVLPRIDPLGENVAAFREHYDRLVVVLAAYLTALHVGMIAFNLGVEFDFVAFVLLGVAGLFYYIGTILPHVEPNWFVGIRTPWTLSSDAVWDRTHALGAKLFKLAGVLAAVGVAFGEYAVFFVLVPAVATAVVTAAYSYVLYRRVDADGTLPSDE</sequence>
<evidence type="ECO:0000256" key="1">
    <source>
        <dbReference type="SAM" id="Phobius"/>
    </source>
</evidence>
<dbReference type="PANTHER" id="PTHR37810">
    <property type="entry name" value="IMMUNITY PROTEIN SDPI"/>
    <property type="match status" value="1"/>
</dbReference>
<proteinExistence type="predicted"/>
<feature type="transmembrane region" description="Helical" evidence="1">
    <location>
        <begin position="47"/>
        <end position="69"/>
    </location>
</feature>
<feature type="transmembrane region" description="Helical" evidence="1">
    <location>
        <begin position="187"/>
        <end position="208"/>
    </location>
</feature>
<feature type="transmembrane region" description="Helical" evidence="1">
    <location>
        <begin position="163"/>
        <end position="181"/>
    </location>
</feature>
<dbReference type="PANTHER" id="PTHR37810:SF5">
    <property type="entry name" value="IMMUNITY PROTEIN SDPI"/>
    <property type="match status" value="1"/>
</dbReference>
<accession>A0ABD5UGK7</accession>
<feature type="transmembrane region" description="Helical" evidence="1">
    <location>
        <begin position="89"/>
        <end position="109"/>
    </location>
</feature>
<comment type="caution">
    <text evidence="3">The sequence shown here is derived from an EMBL/GenBank/DDBJ whole genome shotgun (WGS) entry which is preliminary data.</text>
</comment>
<dbReference type="RefSeq" id="WP_379765973.1">
    <property type="nucleotide sequence ID" value="NZ_JBHSXI010000006.1"/>
</dbReference>
<dbReference type="InterPro" id="IPR025962">
    <property type="entry name" value="SdpI/YhfL"/>
</dbReference>
<dbReference type="Proteomes" id="UP001596333">
    <property type="component" value="Unassembled WGS sequence"/>
</dbReference>
<gene>
    <name evidence="3" type="ORF">ACFQEY_06280</name>
</gene>
<dbReference type="Pfam" id="PF07853">
    <property type="entry name" value="DUF1648"/>
    <property type="match status" value="1"/>
</dbReference>
<dbReference type="EMBL" id="JBHSXI010000006">
    <property type="protein sequence ID" value="MFC6888635.1"/>
    <property type="molecule type" value="Genomic_DNA"/>
</dbReference>
<dbReference type="PIRSF" id="PIRSF038959">
    <property type="entry name" value="SdpI"/>
    <property type="match status" value="1"/>
</dbReference>
<dbReference type="InterPro" id="IPR026272">
    <property type="entry name" value="SdpI"/>
</dbReference>
<keyword evidence="1" id="KW-1133">Transmembrane helix</keyword>